<comment type="caution">
    <text evidence="2">The sequence shown here is derived from an EMBL/GenBank/DDBJ whole genome shotgun (WGS) entry which is preliminary data.</text>
</comment>
<keyword evidence="3" id="KW-1185">Reference proteome</keyword>
<organism evidence="2 3">
    <name type="scientific">Pholiota conissans</name>
    <dbReference type="NCBI Taxonomy" id="109636"/>
    <lineage>
        <taxon>Eukaryota</taxon>
        <taxon>Fungi</taxon>
        <taxon>Dikarya</taxon>
        <taxon>Basidiomycota</taxon>
        <taxon>Agaricomycotina</taxon>
        <taxon>Agaricomycetes</taxon>
        <taxon>Agaricomycetidae</taxon>
        <taxon>Agaricales</taxon>
        <taxon>Agaricineae</taxon>
        <taxon>Strophariaceae</taxon>
        <taxon>Pholiota</taxon>
    </lineage>
</organism>
<evidence type="ECO:0000313" key="3">
    <source>
        <dbReference type="Proteomes" id="UP000807469"/>
    </source>
</evidence>
<proteinExistence type="predicted"/>
<name>A0A9P5YTM3_9AGAR</name>
<sequence length="214" mass="24716">MRYQTSRARSQSLSSDSRSYPTRSTAPSYDHRHLNPTMLSDTASNDWVSFVAVEFTIGLHRDLKRLIKSPEDIVSTAQRVVRNAGMPAFGTLYVINDMHRSPYQKKKTNMHFTAVVFDHQGIFYGITHLWPNSDDCEIRQYNPERSAKRQPVITKWLHVTLTQLKRDGLYVEIAYVPPKCSYVKFAGSVRTRHLENNLLAIWSEQENYLPVEAP</sequence>
<dbReference type="EMBL" id="MU155432">
    <property type="protein sequence ID" value="KAF9473570.1"/>
    <property type="molecule type" value="Genomic_DNA"/>
</dbReference>
<feature type="region of interest" description="Disordered" evidence="1">
    <location>
        <begin position="1"/>
        <end position="34"/>
    </location>
</feature>
<dbReference type="AlphaFoldDB" id="A0A9P5YTM3"/>
<feature type="compositionally biased region" description="Low complexity" evidence="1">
    <location>
        <begin position="1"/>
        <end position="19"/>
    </location>
</feature>
<evidence type="ECO:0000256" key="1">
    <source>
        <dbReference type="SAM" id="MobiDB-lite"/>
    </source>
</evidence>
<accession>A0A9P5YTM3</accession>
<dbReference type="Proteomes" id="UP000807469">
    <property type="component" value="Unassembled WGS sequence"/>
</dbReference>
<evidence type="ECO:0000313" key="2">
    <source>
        <dbReference type="EMBL" id="KAF9473570.1"/>
    </source>
</evidence>
<protein>
    <submittedName>
        <fullName evidence="2">Uncharacterized protein</fullName>
    </submittedName>
</protein>
<reference evidence="2" key="1">
    <citation type="submission" date="2020-11" db="EMBL/GenBank/DDBJ databases">
        <authorList>
            <consortium name="DOE Joint Genome Institute"/>
            <person name="Ahrendt S."/>
            <person name="Riley R."/>
            <person name="Andreopoulos W."/>
            <person name="Labutti K."/>
            <person name="Pangilinan J."/>
            <person name="Ruiz-Duenas F.J."/>
            <person name="Barrasa J.M."/>
            <person name="Sanchez-Garcia M."/>
            <person name="Camarero S."/>
            <person name="Miyauchi S."/>
            <person name="Serrano A."/>
            <person name="Linde D."/>
            <person name="Babiker R."/>
            <person name="Drula E."/>
            <person name="Ayuso-Fernandez I."/>
            <person name="Pacheco R."/>
            <person name="Padilla G."/>
            <person name="Ferreira P."/>
            <person name="Barriuso J."/>
            <person name="Kellner H."/>
            <person name="Castanera R."/>
            <person name="Alfaro M."/>
            <person name="Ramirez L."/>
            <person name="Pisabarro A.G."/>
            <person name="Kuo A."/>
            <person name="Tritt A."/>
            <person name="Lipzen A."/>
            <person name="He G."/>
            <person name="Yan M."/>
            <person name="Ng V."/>
            <person name="Cullen D."/>
            <person name="Martin F."/>
            <person name="Rosso M.-N."/>
            <person name="Henrissat B."/>
            <person name="Hibbett D."/>
            <person name="Martinez A.T."/>
            <person name="Grigoriev I.V."/>
        </authorList>
    </citation>
    <scope>NUCLEOTIDE SEQUENCE</scope>
    <source>
        <strain evidence="2">CIRM-BRFM 674</strain>
    </source>
</reference>
<gene>
    <name evidence="2" type="ORF">BDN70DRAFT_899663</name>
</gene>